<gene>
    <name evidence="1" type="ORF">A9C11_10995</name>
</gene>
<dbReference type="EMBL" id="CP015878">
    <property type="protein sequence ID" value="ANI14477.1"/>
    <property type="molecule type" value="Genomic_DNA"/>
</dbReference>
<name>A0A1A9K9Z5_9PSED</name>
<sequence>MSETSRWSYTNVATVRPFVKIDLKTQATIYGDEYEIACTWIAKGEQMRDSDGAEFVSRHQIFTEDKRPKFLDLVSFDGSNGWEEIRTVLGYDMSFFNEEPDFTLVT</sequence>
<evidence type="ECO:0000313" key="2">
    <source>
        <dbReference type="Proteomes" id="UP000077748"/>
    </source>
</evidence>
<dbReference type="RefSeq" id="WP_064582670.1">
    <property type="nucleotide sequence ID" value="NZ_CP015878.1"/>
</dbReference>
<protein>
    <submittedName>
        <fullName evidence="1">Uncharacterized protein</fullName>
    </submittedName>
</protein>
<evidence type="ECO:0000313" key="1">
    <source>
        <dbReference type="EMBL" id="ANI14477.1"/>
    </source>
</evidence>
<organism evidence="1 2">
    <name type="scientific">Pseudomonas citronellolis</name>
    <dbReference type="NCBI Taxonomy" id="53408"/>
    <lineage>
        <taxon>Bacteria</taxon>
        <taxon>Pseudomonadati</taxon>
        <taxon>Pseudomonadota</taxon>
        <taxon>Gammaproteobacteria</taxon>
        <taxon>Pseudomonadales</taxon>
        <taxon>Pseudomonadaceae</taxon>
        <taxon>Pseudomonas</taxon>
    </lineage>
</organism>
<reference evidence="1 2" key="1">
    <citation type="submission" date="2016-05" db="EMBL/GenBank/DDBJ databases">
        <title>Genome Sequence of Pseudomonas citronellolis Strain SJTE-3, an Estrogens and Persistent Organic Pollutants degradation strain.</title>
        <authorList>
            <person name="Liang R."/>
        </authorList>
    </citation>
    <scope>NUCLEOTIDE SEQUENCE [LARGE SCALE GENOMIC DNA]</scope>
    <source>
        <strain evidence="1 2">SJTE-3</strain>
    </source>
</reference>
<accession>A0A1A9K9Z5</accession>
<dbReference type="Proteomes" id="UP000077748">
    <property type="component" value="Chromosome"/>
</dbReference>
<dbReference type="AlphaFoldDB" id="A0A1A9K9Z5"/>
<proteinExistence type="predicted"/>